<organism evidence="2 3">
    <name type="scientific">Simiduia curdlanivorans</name>
    <dbReference type="NCBI Taxonomy" id="1492769"/>
    <lineage>
        <taxon>Bacteria</taxon>
        <taxon>Pseudomonadati</taxon>
        <taxon>Pseudomonadota</taxon>
        <taxon>Gammaproteobacteria</taxon>
        <taxon>Cellvibrionales</taxon>
        <taxon>Cellvibrionaceae</taxon>
        <taxon>Simiduia</taxon>
    </lineage>
</organism>
<keyword evidence="3" id="KW-1185">Reference proteome</keyword>
<dbReference type="EMBL" id="JBHSCX010000015">
    <property type="protein sequence ID" value="MFC4363113.1"/>
    <property type="molecule type" value="Genomic_DNA"/>
</dbReference>
<feature type="coiled-coil region" evidence="1">
    <location>
        <begin position="408"/>
        <end position="435"/>
    </location>
</feature>
<evidence type="ECO:0000313" key="2">
    <source>
        <dbReference type="EMBL" id="MFC4363113.1"/>
    </source>
</evidence>
<dbReference type="RefSeq" id="WP_290265095.1">
    <property type="nucleotide sequence ID" value="NZ_JAUFQG010000006.1"/>
</dbReference>
<dbReference type="Pfam" id="PF07793">
    <property type="entry name" value="DUF1631"/>
    <property type="match status" value="2"/>
</dbReference>
<reference evidence="3" key="1">
    <citation type="journal article" date="2019" name="Int. J. Syst. Evol. Microbiol.">
        <title>The Global Catalogue of Microorganisms (GCM) 10K type strain sequencing project: providing services to taxonomists for standard genome sequencing and annotation.</title>
        <authorList>
            <consortium name="The Broad Institute Genomics Platform"/>
            <consortium name="The Broad Institute Genome Sequencing Center for Infectious Disease"/>
            <person name="Wu L."/>
            <person name="Ma J."/>
        </authorList>
    </citation>
    <scope>NUCLEOTIDE SEQUENCE [LARGE SCALE GENOMIC DNA]</scope>
    <source>
        <strain evidence="3">CECT 8570</strain>
    </source>
</reference>
<name>A0ABV8V5Y6_9GAMM</name>
<accession>A0ABV8V5Y6</accession>
<gene>
    <name evidence="2" type="ORF">ACFOX3_12420</name>
</gene>
<evidence type="ECO:0000256" key="1">
    <source>
        <dbReference type="SAM" id="Coils"/>
    </source>
</evidence>
<proteinExistence type="predicted"/>
<dbReference type="Proteomes" id="UP001595840">
    <property type="component" value="Unassembled WGS sequence"/>
</dbReference>
<comment type="caution">
    <text evidence="2">The sequence shown here is derived from an EMBL/GenBank/DDBJ whole genome shotgun (WGS) entry which is preliminary data.</text>
</comment>
<keyword evidence="1" id="KW-0175">Coiled coil</keyword>
<evidence type="ECO:0000313" key="3">
    <source>
        <dbReference type="Proteomes" id="UP001595840"/>
    </source>
</evidence>
<sequence length="566" mass="63350">MQVFDPKAIVDGDVAQLAALFAQLAQAMGQGEDKIRARFVADTLIALGPQKHHQCLGEKFAAVSQLLTSQAAQIEQLVANPTHPFNAFLTHWLSKAILWYPSDSRASQTYLAQCDGVITALANCKTLTLSAWDAVALGLKDMDKKLLSEARRAGIAEARLCETTESEYRTLAAECAVLDLFNQQLGQCFLPESVQQGLLSTLKDSLKNTVLTAGEVDHERLPLWQFWQRQLYQLAQIYGPQGVALEDQVLYETLPTQLEKLEQSAATFAVHSQAYGVWIDELCAYLMSAIQKQPIECAKFSPLPYPDGMGQSQAVMTPSYFAQFADVKPQDWFYFRTQETQPLTQALRCKLALKHEPSGQLLFVDWLGRKVLTKSLQDFALCLSTEIAQPIVFSSIAEVWEKVVCTWIKRANLAAKHEQEKIQHQLQERERENKQRLDAAAEIEGVQRRQAAALKARAEAQAFKQLAAEQKANQAAATQHIAELQVGAWFEIFNEGAEPTRCKLSVIIQSTGKYILVDPLGRKYLEILKDELHERIASGQLRVLHKGNNFEDQLAKVIQGLRRDVS</sequence>
<dbReference type="InterPro" id="IPR012434">
    <property type="entry name" value="DUF1631"/>
</dbReference>
<protein>
    <submittedName>
        <fullName evidence="2">DUF1631 family protein</fullName>
    </submittedName>
</protein>